<evidence type="ECO:0000256" key="5">
    <source>
        <dbReference type="ARBA" id="ARBA00023136"/>
    </source>
</evidence>
<feature type="transmembrane region" description="Helical" evidence="6">
    <location>
        <begin position="245"/>
        <end position="267"/>
    </location>
</feature>
<dbReference type="Proteomes" id="UP000485569">
    <property type="component" value="Unassembled WGS sequence"/>
</dbReference>
<comment type="caution">
    <text evidence="7">The sequence shown here is derived from an EMBL/GenBank/DDBJ whole genome shotgun (WGS) entry which is preliminary data.</text>
</comment>
<dbReference type="InterPro" id="IPR001851">
    <property type="entry name" value="ABC_transp_permease"/>
</dbReference>
<proteinExistence type="predicted"/>
<gene>
    <name evidence="7" type="primary">rbsC_22</name>
    <name evidence="7" type="ORF">BWY41_01497</name>
</gene>
<keyword evidence="2" id="KW-1003">Cell membrane</keyword>
<accession>A0A1V5SQ26</accession>
<dbReference type="GO" id="GO:0022857">
    <property type="term" value="F:transmembrane transporter activity"/>
    <property type="evidence" value="ECO:0007669"/>
    <property type="project" value="InterPro"/>
</dbReference>
<dbReference type="CDD" id="cd06579">
    <property type="entry name" value="TM_PBP1_transp_AraH_like"/>
    <property type="match status" value="1"/>
</dbReference>
<evidence type="ECO:0000256" key="4">
    <source>
        <dbReference type="ARBA" id="ARBA00022989"/>
    </source>
</evidence>
<feature type="transmembrane region" description="Helical" evidence="6">
    <location>
        <begin position="101"/>
        <end position="122"/>
    </location>
</feature>
<evidence type="ECO:0000256" key="6">
    <source>
        <dbReference type="SAM" id="Phobius"/>
    </source>
</evidence>
<dbReference type="Pfam" id="PF02653">
    <property type="entry name" value="BPD_transp_2"/>
    <property type="match status" value="1"/>
</dbReference>
<feature type="transmembrane region" description="Helical" evidence="6">
    <location>
        <begin position="49"/>
        <end position="71"/>
    </location>
</feature>
<keyword evidence="5 6" id="KW-0472">Membrane</keyword>
<protein>
    <submittedName>
        <fullName evidence="7">Ribose transport system permease protein RbsC</fullName>
    </submittedName>
</protein>
<feature type="transmembrane region" description="Helical" evidence="6">
    <location>
        <begin position="298"/>
        <end position="318"/>
    </location>
</feature>
<dbReference type="AlphaFoldDB" id="A0A1V5SQ26"/>
<evidence type="ECO:0000256" key="3">
    <source>
        <dbReference type="ARBA" id="ARBA00022692"/>
    </source>
</evidence>
<feature type="transmembrane region" description="Helical" evidence="6">
    <location>
        <begin position="20"/>
        <end position="43"/>
    </location>
</feature>
<sequence>MSQLEQTKNHRNLWRSLTEIHEFMILFIIIGAVILMTILSPIFFTSGNILATLLSLSIESIIAIGMTVLMVSGGFDMSVGSTVGFTGAMAAMLMARGIPVILAILVGIGLGVLIGMGNGLIISKIGINPFITTLGMLNLVRGLLLVITKGKNITGLPDSFKMLGQGKFFNVQYPILIAIILVIIGDFLLRKSQFFRQNYYIGGNERAALLSGINVSKMKVFNYALAGGLAAFAGIIMTARLGAASVSAGTGLELRVISAVIIGGASLQGGEGTVAGAFLGTLLMALIQNSLTLLGVDVYWNTFVIGTTLLVAVMIDTLSKKKKGLL</sequence>
<evidence type="ECO:0000256" key="1">
    <source>
        <dbReference type="ARBA" id="ARBA00004651"/>
    </source>
</evidence>
<feature type="transmembrane region" description="Helical" evidence="6">
    <location>
        <begin position="220"/>
        <end position="239"/>
    </location>
</feature>
<name>A0A1V5SQ26_9BACT</name>
<organism evidence="7">
    <name type="scientific">Candidatus Atribacter allofermentans</name>
    <dbReference type="NCBI Taxonomy" id="1852833"/>
    <lineage>
        <taxon>Bacteria</taxon>
        <taxon>Pseudomonadati</taxon>
        <taxon>Atribacterota</taxon>
        <taxon>Atribacteria</taxon>
        <taxon>Atribacterales</taxon>
        <taxon>Atribacteraceae</taxon>
        <taxon>Atribacter</taxon>
    </lineage>
</organism>
<comment type="subcellular location">
    <subcellularLocation>
        <location evidence="1">Cell membrane</location>
        <topology evidence="1">Multi-pass membrane protein</topology>
    </subcellularLocation>
</comment>
<dbReference type="EMBL" id="MWBQ01000118">
    <property type="protein sequence ID" value="OQA56434.1"/>
    <property type="molecule type" value="Genomic_DNA"/>
</dbReference>
<keyword evidence="4 6" id="KW-1133">Transmembrane helix</keyword>
<feature type="transmembrane region" description="Helical" evidence="6">
    <location>
        <begin position="129"/>
        <end position="148"/>
    </location>
</feature>
<keyword evidence="3 6" id="KW-0812">Transmembrane</keyword>
<dbReference type="GO" id="GO:0005886">
    <property type="term" value="C:plasma membrane"/>
    <property type="evidence" value="ECO:0007669"/>
    <property type="project" value="UniProtKB-SubCell"/>
</dbReference>
<evidence type="ECO:0000313" key="7">
    <source>
        <dbReference type="EMBL" id="OQA56434.1"/>
    </source>
</evidence>
<evidence type="ECO:0000256" key="2">
    <source>
        <dbReference type="ARBA" id="ARBA00022475"/>
    </source>
</evidence>
<reference evidence="7" key="1">
    <citation type="submission" date="2017-02" db="EMBL/GenBank/DDBJ databases">
        <title>Delving into the versatile metabolic prowess of the omnipresent phylum Bacteroidetes.</title>
        <authorList>
            <person name="Nobu M.K."/>
            <person name="Mei R."/>
            <person name="Narihiro T."/>
            <person name="Kuroda K."/>
            <person name="Liu W.-T."/>
        </authorList>
    </citation>
    <scope>NUCLEOTIDE SEQUENCE</scope>
    <source>
        <strain evidence="7">ADurb.Bin276</strain>
    </source>
</reference>
<dbReference type="PANTHER" id="PTHR32196">
    <property type="entry name" value="ABC TRANSPORTER PERMEASE PROTEIN YPHD-RELATED-RELATED"/>
    <property type="match status" value="1"/>
</dbReference>
<feature type="transmembrane region" description="Helical" evidence="6">
    <location>
        <begin position="168"/>
        <end position="189"/>
    </location>
</feature>